<evidence type="ECO:0000256" key="1">
    <source>
        <dbReference type="SAM" id="MobiDB-lite"/>
    </source>
</evidence>
<sequence>MFALGWWTRGVNYNRDVYVAAEEIAQSSGGTYIPELGVIHGRGQFSARYNAMSPAARKEMDRRMEFFAESIEPTFSPPKPSLLQSLQSLFTFTDDSPESGDSAAENGEEVDPVDVQRRIEFFRRLQNGREHSYTQSEDGAEQ</sequence>
<evidence type="ECO:0000313" key="3">
    <source>
        <dbReference type="Proteomes" id="UP000320176"/>
    </source>
</evidence>
<gene>
    <name evidence="2" type="ORF">Pla52n_47820</name>
</gene>
<reference evidence="2 3" key="1">
    <citation type="submission" date="2019-02" db="EMBL/GenBank/DDBJ databases">
        <title>Deep-cultivation of Planctomycetes and their phenomic and genomic characterization uncovers novel biology.</title>
        <authorList>
            <person name="Wiegand S."/>
            <person name="Jogler M."/>
            <person name="Boedeker C."/>
            <person name="Pinto D."/>
            <person name="Vollmers J."/>
            <person name="Rivas-Marin E."/>
            <person name="Kohn T."/>
            <person name="Peeters S.H."/>
            <person name="Heuer A."/>
            <person name="Rast P."/>
            <person name="Oberbeckmann S."/>
            <person name="Bunk B."/>
            <person name="Jeske O."/>
            <person name="Meyerdierks A."/>
            <person name="Storesund J.E."/>
            <person name="Kallscheuer N."/>
            <person name="Luecker S."/>
            <person name="Lage O.M."/>
            <person name="Pohl T."/>
            <person name="Merkel B.J."/>
            <person name="Hornburger P."/>
            <person name="Mueller R.-W."/>
            <person name="Bruemmer F."/>
            <person name="Labrenz M."/>
            <person name="Spormann A.M."/>
            <person name="Op Den Camp H."/>
            <person name="Overmann J."/>
            <person name="Amann R."/>
            <person name="Jetten M.S.M."/>
            <person name="Mascher T."/>
            <person name="Medema M.H."/>
            <person name="Devos D.P."/>
            <person name="Kaster A.-K."/>
            <person name="Ovreas L."/>
            <person name="Rohde M."/>
            <person name="Galperin M.Y."/>
            <person name="Jogler C."/>
        </authorList>
    </citation>
    <scope>NUCLEOTIDE SEQUENCE [LARGE SCALE GENOMIC DNA]</scope>
    <source>
        <strain evidence="2 3">Pla52n</strain>
    </source>
</reference>
<feature type="region of interest" description="Disordered" evidence="1">
    <location>
        <begin position="90"/>
        <end position="115"/>
    </location>
</feature>
<proteinExistence type="predicted"/>
<dbReference type="EMBL" id="SJPN01000006">
    <property type="protein sequence ID" value="TWT98272.1"/>
    <property type="molecule type" value="Genomic_DNA"/>
</dbReference>
<evidence type="ECO:0000313" key="2">
    <source>
        <dbReference type="EMBL" id="TWT98272.1"/>
    </source>
</evidence>
<protein>
    <submittedName>
        <fullName evidence="2">Uncharacterized protein</fullName>
    </submittedName>
</protein>
<accession>A0A5C6ADZ4</accession>
<dbReference type="AlphaFoldDB" id="A0A5C6ADZ4"/>
<comment type="caution">
    <text evidence="2">The sequence shown here is derived from an EMBL/GenBank/DDBJ whole genome shotgun (WGS) entry which is preliminary data.</text>
</comment>
<name>A0A5C6ADZ4_9BACT</name>
<keyword evidence="3" id="KW-1185">Reference proteome</keyword>
<dbReference type="Proteomes" id="UP000320176">
    <property type="component" value="Unassembled WGS sequence"/>
</dbReference>
<organism evidence="2 3">
    <name type="scientific">Stieleria varia</name>
    <dbReference type="NCBI Taxonomy" id="2528005"/>
    <lineage>
        <taxon>Bacteria</taxon>
        <taxon>Pseudomonadati</taxon>
        <taxon>Planctomycetota</taxon>
        <taxon>Planctomycetia</taxon>
        <taxon>Pirellulales</taxon>
        <taxon>Pirellulaceae</taxon>
        <taxon>Stieleria</taxon>
    </lineage>
</organism>